<gene>
    <name evidence="16" type="ORF">SAMN05661010_00264</name>
</gene>
<keyword evidence="4" id="KW-0145">Chemotaxis</keyword>
<dbReference type="STRING" id="119000.SAMN05661010_00264"/>
<evidence type="ECO:0000259" key="14">
    <source>
        <dbReference type="PROSITE" id="PS50111"/>
    </source>
</evidence>
<sequence>MKTFDNLTVRVSWTLVLAIFSLLVLGVGTLGLYANHYGRQAFGSLNQINVEQSAALNRAYIDMLRSQVAMDRAAELIRVPSFDAPGPVIERAEALMRNADLAFADFLAAPSQPTQADAIEALKQRFQSLLNTGLALQLMVLEEGDIAGYRSGRARVSAMSQAFMDSADDFFTASRASGLDLARTFDSVGHWLNLTIGAALVISLAMVGLVLWGVTVNVIRPLRRIVGHFERMGEGDLSAPIEQRGRNEIGQLFAGLASMQQSLAATVGSVRTSSRTIHGGAQQIAHGNGELSTRTEQQAASLEQTAASMEQLTSTVAQNADSARQASQLAAGASRTAQQGGDLVTQVIATMHDIDSSSRQVAEIVGMIDAIAFQTNILALNASVEAARAGEQGRGFAVVAGEVRSLAGRSAAAARQIRELIDASGQRIAAGSALVDKTGDAMTGIVGEVQRVTALMEDIAAASGEQSQGIHQINQAIAQMDRMTQQNTVLVQQAAIASHALEDAATALRDGVARFHLASETSTEEEAVTHAALPPTDSQPLYEWQPPTLTDDTRVACA</sequence>
<keyword evidence="6 13" id="KW-0812">Transmembrane</keyword>
<dbReference type="EMBL" id="FNGI01000001">
    <property type="protein sequence ID" value="SDK84017.1"/>
    <property type="molecule type" value="Genomic_DNA"/>
</dbReference>
<dbReference type="FunFam" id="1.10.287.950:FF:000001">
    <property type="entry name" value="Methyl-accepting chemotaxis sensory transducer"/>
    <property type="match status" value="1"/>
</dbReference>
<dbReference type="OrthoDB" id="2489132at2"/>
<keyword evidence="3" id="KW-0488">Methylation</keyword>
<evidence type="ECO:0000256" key="7">
    <source>
        <dbReference type="ARBA" id="ARBA00022989"/>
    </source>
</evidence>
<dbReference type="CDD" id="cd11386">
    <property type="entry name" value="MCP_signal"/>
    <property type="match status" value="1"/>
</dbReference>
<evidence type="ECO:0000256" key="8">
    <source>
        <dbReference type="ARBA" id="ARBA00023136"/>
    </source>
</evidence>
<dbReference type="SUPFAM" id="SSF47170">
    <property type="entry name" value="Aspartate receptor, ligand-binding domain"/>
    <property type="match status" value="1"/>
</dbReference>
<dbReference type="GO" id="GO:0007165">
    <property type="term" value="P:signal transduction"/>
    <property type="evidence" value="ECO:0007669"/>
    <property type="project" value="UniProtKB-KW"/>
</dbReference>
<dbReference type="CDD" id="cd19407">
    <property type="entry name" value="Tar_Tsr_sensor"/>
    <property type="match status" value="1"/>
</dbReference>
<keyword evidence="9 11" id="KW-0807">Transducer</keyword>
<organism evidence="16 17">
    <name type="scientific">Modicisalibacter muralis</name>
    <dbReference type="NCBI Taxonomy" id="119000"/>
    <lineage>
        <taxon>Bacteria</taxon>
        <taxon>Pseudomonadati</taxon>
        <taxon>Pseudomonadota</taxon>
        <taxon>Gammaproteobacteria</taxon>
        <taxon>Oceanospirillales</taxon>
        <taxon>Halomonadaceae</taxon>
        <taxon>Modicisalibacter</taxon>
    </lineage>
</organism>
<dbReference type="Pfam" id="PF02203">
    <property type="entry name" value="TarH"/>
    <property type="match status" value="1"/>
</dbReference>
<dbReference type="InterPro" id="IPR051310">
    <property type="entry name" value="MCP_chemotaxis"/>
</dbReference>
<keyword evidence="7 13" id="KW-1133">Transmembrane helix</keyword>
<dbReference type="Pfam" id="PF00672">
    <property type="entry name" value="HAMP"/>
    <property type="match status" value="1"/>
</dbReference>
<evidence type="ECO:0000256" key="3">
    <source>
        <dbReference type="ARBA" id="ARBA00022481"/>
    </source>
</evidence>
<dbReference type="PROSITE" id="PS50111">
    <property type="entry name" value="CHEMOTAXIS_TRANSDUC_2"/>
    <property type="match status" value="1"/>
</dbReference>
<proteinExistence type="inferred from homology"/>
<dbReference type="InterPro" id="IPR004090">
    <property type="entry name" value="Chemotax_Me-accpt_rcpt"/>
</dbReference>
<accession>A0A1G9F6F1</accession>
<evidence type="ECO:0000256" key="2">
    <source>
        <dbReference type="ARBA" id="ARBA00022475"/>
    </source>
</evidence>
<dbReference type="PRINTS" id="PR00260">
    <property type="entry name" value="CHEMTRNSDUCR"/>
</dbReference>
<evidence type="ECO:0000313" key="17">
    <source>
        <dbReference type="Proteomes" id="UP000198654"/>
    </source>
</evidence>
<dbReference type="SMART" id="SM00304">
    <property type="entry name" value="HAMP"/>
    <property type="match status" value="1"/>
</dbReference>
<dbReference type="InterPro" id="IPR003122">
    <property type="entry name" value="Tar_rcpt_lig-bd"/>
</dbReference>
<dbReference type="GO" id="GO:0005886">
    <property type="term" value="C:plasma membrane"/>
    <property type="evidence" value="ECO:0007669"/>
    <property type="project" value="UniProtKB-SubCell"/>
</dbReference>
<evidence type="ECO:0000256" key="13">
    <source>
        <dbReference type="SAM" id="Phobius"/>
    </source>
</evidence>
<keyword evidence="17" id="KW-1185">Reference proteome</keyword>
<dbReference type="PANTHER" id="PTHR43531:SF14">
    <property type="entry name" value="METHYL-ACCEPTING CHEMOTAXIS PROTEIN I-RELATED"/>
    <property type="match status" value="1"/>
</dbReference>
<evidence type="ECO:0000256" key="6">
    <source>
        <dbReference type="ARBA" id="ARBA00022692"/>
    </source>
</evidence>
<dbReference type="GO" id="GO:0006935">
    <property type="term" value="P:chemotaxis"/>
    <property type="evidence" value="ECO:0007669"/>
    <property type="project" value="UniProtKB-KW"/>
</dbReference>
<keyword evidence="8 13" id="KW-0472">Membrane</keyword>
<dbReference type="RefSeq" id="WP_089724756.1">
    <property type="nucleotide sequence ID" value="NZ_FNGI01000001.1"/>
</dbReference>
<evidence type="ECO:0000256" key="4">
    <source>
        <dbReference type="ARBA" id="ARBA00022500"/>
    </source>
</evidence>
<evidence type="ECO:0000256" key="11">
    <source>
        <dbReference type="PROSITE-ProRule" id="PRU00284"/>
    </source>
</evidence>
<feature type="domain" description="Methyl-accepting transducer" evidence="14">
    <location>
        <begin position="273"/>
        <end position="502"/>
    </location>
</feature>
<name>A0A1G9F6F1_9GAMM</name>
<dbReference type="AlphaFoldDB" id="A0A1G9F6F1"/>
<dbReference type="InterPro" id="IPR003660">
    <property type="entry name" value="HAMP_dom"/>
</dbReference>
<protein>
    <submittedName>
        <fullName evidence="16">Methyl-accepting chemotaxis sensory transducer with TarH sensor</fullName>
    </submittedName>
</protein>
<dbReference type="InterPro" id="IPR004089">
    <property type="entry name" value="MCPsignal_dom"/>
</dbReference>
<comment type="similarity">
    <text evidence="10">Belongs to the methyl-accepting chemotaxis (MCP) protein family.</text>
</comment>
<keyword evidence="5" id="KW-0997">Cell inner membrane</keyword>
<feature type="domain" description="HAMP" evidence="15">
    <location>
        <begin position="216"/>
        <end position="268"/>
    </location>
</feature>
<keyword evidence="2" id="KW-1003">Cell membrane</keyword>
<feature type="region of interest" description="Disordered" evidence="12">
    <location>
        <begin position="520"/>
        <end position="558"/>
    </location>
</feature>
<evidence type="ECO:0000256" key="1">
    <source>
        <dbReference type="ARBA" id="ARBA00004429"/>
    </source>
</evidence>
<reference evidence="16 17" key="1">
    <citation type="submission" date="2016-10" db="EMBL/GenBank/DDBJ databases">
        <authorList>
            <person name="de Groot N.N."/>
        </authorList>
    </citation>
    <scope>NUCLEOTIDE SEQUENCE [LARGE SCALE GENOMIC DNA]</scope>
    <source>
        <strain evidence="16 17">DSM 14789</strain>
    </source>
</reference>
<evidence type="ECO:0000313" key="16">
    <source>
        <dbReference type="EMBL" id="SDK84017.1"/>
    </source>
</evidence>
<dbReference type="Pfam" id="PF00015">
    <property type="entry name" value="MCPsignal"/>
    <property type="match status" value="1"/>
</dbReference>
<evidence type="ECO:0000256" key="10">
    <source>
        <dbReference type="ARBA" id="ARBA00029447"/>
    </source>
</evidence>
<feature type="transmembrane region" description="Helical" evidence="13">
    <location>
        <begin position="191"/>
        <end position="214"/>
    </location>
</feature>
<evidence type="ECO:0000256" key="5">
    <source>
        <dbReference type="ARBA" id="ARBA00022519"/>
    </source>
</evidence>
<dbReference type="InterPro" id="IPR035440">
    <property type="entry name" value="4HB_MCP_dom_sf"/>
</dbReference>
<dbReference type="SMART" id="SM00283">
    <property type="entry name" value="MA"/>
    <property type="match status" value="1"/>
</dbReference>
<dbReference type="PROSITE" id="PS50885">
    <property type="entry name" value="HAMP"/>
    <property type="match status" value="1"/>
</dbReference>
<dbReference type="GO" id="GO:0004888">
    <property type="term" value="F:transmembrane signaling receptor activity"/>
    <property type="evidence" value="ECO:0007669"/>
    <property type="project" value="InterPro"/>
</dbReference>
<dbReference type="Proteomes" id="UP000198654">
    <property type="component" value="Unassembled WGS sequence"/>
</dbReference>
<dbReference type="SUPFAM" id="SSF58104">
    <property type="entry name" value="Methyl-accepting chemotaxis protein (MCP) signaling domain"/>
    <property type="match status" value="1"/>
</dbReference>
<dbReference type="Gene3D" id="1.10.287.950">
    <property type="entry name" value="Methyl-accepting chemotaxis protein"/>
    <property type="match status" value="1"/>
</dbReference>
<evidence type="ECO:0000256" key="12">
    <source>
        <dbReference type="SAM" id="MobiDB-lite"/>
    </source>
</evidence>
<comment type="subcellular location">
    <subcellularLocation>
        <location evidence="1">Cell inner membrane</location>
        <topology evidence="1">Multi-pass membrane protein</topology>
    </subcellularLocation>
</comment>
<evidence type="ECO:0000259" key="15">
    <source>
        <dbReference type="PROSITE" id="PS50885"/>
    </source>
</evidence>
<evidence type="ECO:0000256" key="9">
    <source>
        <dbReference type="ARBA" id="ARBA00023224"/>
    </source>
</evidence>
<dbReference type="CDD" id="cd06225">
    <property type="entry name" value="HAMP"/>
    <property type="match status" value="1"/>
</dbReference>
<dbReference type="Gene3D" id="1.20.120.30">
    <property type="entry name" value="Aspartate receptor, ligand-binding domain"/>
    <property type="match status" value="1"/>
</dbReference>
<dbReference type="PANTHER" id="PTHR43531">
    <property type="entry name" value="PROTEIN ICFG"/>
    <property type="match status" value="1"/>
</dbReference>
<feature type="transmembrane region" description="Helical" evidence="13">
    <location>
        <begin position="12"/>
        <end position="34"/>
    </location>
</feature>